<proteinExistence type="predicted"/>
<name>A0AB34JQY4_PRYPA</name>
<organism evidence="1 2">
    <name type="scientific">Prymnesium parvum</name>
    <name type="common">Toxic golden alga</name>
    <dbReference type="NCBI Taxonomy" id="97485"/>
    <lineage>
        <taxon>Eukaryota</taxon>
        <taxon>Haptista</taxon>
        <taxon>Haptophyta</taxon>
        <taxon>Prymnesiophyceae</taxon>
        <taxon>Prymnesiales</taxon>
        <taxon>Prymnesiaceae</taxon>
        <taxon>Prymnesium</taxon>
    </lineage>
</organism>
<gene>
    <name evidence="1" type="ORF">AB1Y20_018943</name>
</gene>
<dbReference type="AlphaFoldDB" id="A0AB34JQY4"/>
<protein>
    <submittedName>
        <fullName evidence="1">Uncharacterized protein</fullName>
    </submittedName>
</protein>
<comment type="caution">
    <text evidence="1">The sequence shown here is derived from an EMBL/GenBank/DDBJ whole genome shotgun (WGS) entry which is preliminary data.</text>
</comment>
<keyword evidence="2" id="KW-1185">Reference proteome</keyword>
<sequence>MLSSSALSSASELDAHVLLCCFSSSVKQEQITWRSATSALMTGLSSSPNTGSSRNADTCTKHFFSTSHTLHGHNKTDENVNFV</sequence>
<evidence type="ECO:0000313" key="2">
    <source>
        <dbReference type="Proteomes" id="UP001515480"/>
    </source>
</evidence>
<dbReference type="Proteomes" id="UP001515480">
    <property type="component" value="Unassembled WGS sequence"/>
</dbReference>
<reference evidence="1 2" key="1">
    <citation type="journal article" date="2024" name="Science">
        <title>Giant polyketide synthase enzymes in the biosynthesis of giant marine polyether toxins.</title>
        <authorList>
            <person name="Fallon T.R."/>
            <person name="Shende V.V."/>
            <person name="Wierzbicki I.H."/>
            <person name="Pendleton A.L."/>
            <person name="Watervoot N.F."/>
            <person name="Auber R.P."/>
            <person name="Gonzalez D.J."/>
            <person name="Wisecaver J.H."/>
            <person name="Moore B.S."/>
        </authorList>
    </citation>
    <scope>NUCLEOTIDE SEQUENCE [LARGE SCALE GENOMIC DNA]</scope>
    <source>
        <strain evidence="1 2">12B1</strain>
    </source>
</reference>
<evidence type="ECO:0000313" key="1">
    <source>
        <dbReference type="EMBL" id="KAL1524029.1"/>
    </source>
</evidence>
<dbReference type="EMBL" id="JBGBPQ010000005">
    <property type="protein sequence ID" value="KAL1524029.1"/>
    <property type="molecule type" value="Genomic_DNA"/>
</dbReference>
<accession>A0AB34JQY4</accession>